<protein>
    <recommendedName>
        <fullName evidence="2">BZIP domain-containing protein</fullName>
    </recommendedName>
</protein>
<dbReference type="PROSITE" id="PS50217">
    <property type="entry name" value="BZIP"/>
    <property type="match status" value="1"/>
</dbReference>
<organism evidence="3 4">
    <name type="scientific">Stichopus japonicus</name>
    <name type="common">Sea cucumber</name>
    <dbReference type="NCBI Taxonomy" id="307972"/>
    <lineage>
        <taxon>Eukaryota</taxon>
        <taxon>Metazoa</taxon>
        <taxon>Echinodermata</taxon>
        <taxon>Eleutherozoa</taxon>
        <taxon>Echinozoa</taxon>
        <taxon>Holothuroidea</taxon>
        <taxon>Aspidochirotacea</taxon>
        <taxon>Aspidochirotida</taxon>
        <taxon>Stichopodidae</taxon>
        <taxon>Apostichopus</taxon>
    </lineage>
</organism>
<comment type="caution">
    <text evidence="3">The sequence shown here is derived from an EMBL/GenBank/DDBJ whole genome shotgun (WGS) entry which is preliminary data.</text>
</comment>
<dbReference type="InterPro" id="IPR004827">
    <property type="entry name" value="bZIP"/>
</dbReference>
<accession>A0A2G8LET6</accession>
<dbReference type="InterPro" id="IPR046347">
    <property type="entry name" value="bZIP_sf"/>
</dbReference>
<feature type="region of interest" description="Disordered" evidence="1">
    <location>
        <begin position="96"/>
        <end position="121"/>
    </location>
</feature>
<dbReference type="PANTHER" id="PTHR21552">
    <property type="entry name" value="ADULT RETINA PROTEIN"/>
    <property type="match status" value="1"/>
</dbReference>
<dbReference type="GO" id="GO:0005634">
    <property type="term" value="C:nucleus"/>
    <property type="evidence" value="ECO:0007669"/>
    <property type="project" value="TreeGrafter"/>
</dbReference>
<dbReference type="OrthoDB" id="8931646at2759"/>
<dbReference type="GO" id="GO:0000981">
    <property type="term" value="F:DNA-binding transcription factor activity, RNA polymerase II-specific"/>
    <property type="evidence" value="ECO:0007669"/>
    <property type="project" value="TreeGrafter"/>
</dbReference>
<dbReference type="Pfam" id="PF07716">
    <property type="entry name" value="bZIP_2"/>
    <property type="match status" value="1"/>
</dbReference>
<keyword evidence="4" id="KW-1185">Reference proteome</keyword>
<name>A0A2G8LET6_STIJA</name>
<dbReference type="AlphaFoldDB" id="A0A2G8LET6"/>
<dbReference type="Gene3D" id="1.20.5.170">
    <property type="match status" value="1"/>
</dbReference>
<dbReference type="EMBL" id="MRZV01000106">
    <property type="protein sequence ID" value="PIK58670.1"/>
    <property type="molecule type" value="Genomic_DNA"/>
</dbReference>
<evidence type="ECO:0000313" key="4">
    <source>
        <dbReference type="Proteomes" id="UP000230750"/>
    </source>
</evidence>
<feature type="compositionally biased region" description="Acidic residues" evidence="1">
    <location>
        <begin position="28"/>
        <end position="44"/>
    </location>
</feature>
<dbReference type="PANTHER" id="PTHR21552:SF2">
    <property type="entry name" value="CREB3 REGULATORY FACTOR"/>
    <property type="match status" value="1"/>
</dbReference>
<dbReference type="Proteomes" id="UP000230750">
    <property type="component" value="Unassembled WGS sequence"/>
</dbReference>
<reference evidence="3 4" key="1">
    <citation type="journal article" date="2017" name="PLoS Biol.">
        <title>The sea cucumber genome provides insights into morphological evolution and visceral regeneration.</title>
        <authorList>
            <person name="Zhang X."/>
            <person name="Sun L."/>
            <person name="Yuan J."/>
            <person name="Sun Y."/>
            <person name="Gao Y."/>
            <person name="Zhang L."/>
            <person name="Li S."/>
            <person name="Dai H."/>
            <person name="Hamel J.F."/>
            <person name="Liu C."/>
            <person name="Yu Y."/>
            <person name="Liu S."/>
            <person name="Lin W."/>
            <person name="Guo K."/>
            <person name="Jin S."/>
            <person name="Xu P."/>
            <person name="Storey K.B."/>
            <person name="Huan P."/>
            <person name="Zhang T."/>
            <person name="Zhou Y."/>
            <person name="Zhang J."/>
            <person name="Lin C."/>
            <person name="Li X."/>
            <person name="Xing L."/>
            <person name="Huo D."/>
            <person name="Sun M."/>
            <person name="Wang L."/>
            <person name="Mercier A."/>
            <person name="Li F."/>
            <person name="Yang H."/>
            <person name="Xiang J."/>
        </authorList>
    </citation>
    <scope>NUCLEOTIDE SEQUENCE [LARGE SCALE GENOMIC DNA]</scope>
    <source>
        <strain evidence="3">Shaxun</strain>
        <tissue evidence="3">Muscle</tissue>
    </source>
</reference>
<dbReference type="STRING" id="307972.A0A2G8LET6"/>
<evidence type="ECO:0000256" key="1">
    <source>
        <dbReference type="SAM" id="MobiDB-lite"/>
    </source>
</evidence>
<dbReference type="InterPro" id="IPR039165">
    <property type="entry name" value="CREBRF"/>
</dbReference>
<proteinExistence type="predicted"/>
<dbReference type="GO" id="GO:0006986">
    <property type="term" value="P:response to unfolded protein"/>
    <property type="evidence" value="ECO:0007669"/>
    <property type="project" value="InterPro"/>
</dbReference>
<feature type="compositionally biased region" description="Polar residues" evidence="1">
    <location>
        <begin position="53"/>
        <end position="64"/>
    </location>
</feature>
<dbReference type="PROSITE" id="PS00036">
    <property type="entry name" value="BZIP_BASIC"/>
    <property type="match status" value="1"/>
</dbReference>
<sequence length="236" mass="26361">DDDDDDEGVESHDEGLGSENEEEHHDYNEDDEDDLADDASDISEEIAPLSLSLDPSNQAGGSQVRSRRSEYDDFTPNPEKLLFIGRELQKLNNIIHDMKPTGDPSSSSRNKTRREKNKLASRACRLKKKAQHEANKLKIKALKDEHACLSEAVEQVKQALKSYHENPGFVDASHLSSRLEQMINRALEKSPVAGQTDSFVNLILDRTAHGEPTGLKLVLDIKQEESLTQTVAFTDI</sequence>
<feature type="region of interest" description="Disordered" evidence="1">
    <location>
        <begin position="1"/>
        <end position="77"/>
    </location>
</feature>
<feature type="domain" description="BZIP" evidence="2">
    <location>
        <begin position="107"/>
        <end position="163"/>
    </location>
</feature>
<evidence type="ECO:0000259" key="2">
    <source>
        <dbReference type="PROSITE" id="PS50217"/>
    </source>
</evidence>
<feature type="non-terminal residue" evidence="3">
    <location>
        <position position="1"/>
    </location>
</feature>
<dbReference type="SUPFAM" id="SSF57959">
    <property type="entry name" value="Leucine zipper domain"/>
    <property type="match status" value="1"/>
</dbReference>
<dbReference type="GO" id="GO:0000977">
    <property type="term" value="F:RNA polymerase II transcription regulatory region sequence-specific DNA binding"/>
    <property type="evidence" value="ECO:0007669"/>
    <property type="project" value="TreeGrafter"/>
</dbReference>
<dbReference type="CDD" id="cd14809">
    <property type="entry name" value="bZIP_AUREO-like"/>
    <property type="match status" value="1"/>
</dbReference>
<evidence type="ECO:0000313" key="3">
    <source>
        <dbReference type="EMBL" id="PIK58670.1"/>
    </source>
</evidence>
<gene>
    <name evidence="3" type="ORF">BSL78_04444</name>
</gene>